<accession>A0A0M0LBR4</accession>
<dbReference type="PANTHER" id="PTHR34547:SF1">
    <property type="entry name" value="YACP-LIKE NYN DOMAIN PROTEIN"/>
    <property type="match status" value="1"/>
</dbReference>
<sequence length="172" mass="20045">MNILLVDGYNIIGAWEELRRLKEQRLIDARDRLVEMMAEYKAYSGWRVIVIFDAYLVPGIETKNVQHDVEVIYTRARETADERIEKLTASLISKRVRIYVATSDMTEQNVVFGHGALRKSARELEIEMQSTQSKITQTVRDIQVQKPSSKIQLRDDIAAKFELWRRGNKMND</sequence>
<dbReference type="PANTHER" id="PTHR34547">
    <property type="entry name" value="YACP-LIKE NYN DOMAIN PROTEIN"/>
    <property type="match status" value="1"/>
</dbReference>
<reference evidence="2" key="1">
    <citation type="submission" date="2015-08" db="EMBL/GenBank/DDBJ databases">
        <title>Fjat-10028 dsm 16317.</title>
        <authorList>
            <person name="Liu B."/>
            <person name="Wang J."/>
            <person name="Zhu Y."/>
            <person name="Liu G."/>
            <person name="Chen Q."/>
            <person name="Chen Z."/>
            <person name="Lan J."/>
            <person name="Che J."/>
            <person name="Ge C."/>
            <person name="Shi H."/>
            <person name="Pan Z."/>
            <person name="Liu X."/>
        </authorList>
    </citation>
    <scope>NUCLEOTIDE SEQUENCE [LARGE SCALE GENOMIC DNA]</scope>
    <source>
        <strain evidence="2">DSM 16317</strain>
    </source>
</reference>
<dbReference type="Proteomes" id="UP000036867">
    <property type="component" value="Unassembled WGS sequence"/>
</dbReference>
<dbReference type="EMBL" id="LILB01000007">
    <property type="protein sequence ID" value="KOO48479.1"/>
    <property type="molecule type" value="Genomic_DNA"/>
</dbReference>
<dbReference type="OrthoDB" id="9792160at2"/>
<proteinExistence type="predicted"/>
<gene>
    <name evidence="1" type="ORF">AMD00_18550</name>
</gene>
<keyword evidence="2" id="KW-1185">Reference proteome</keyword>
<evidence type="ECO:0000313" key="2">
    <source>
        <dbReference type="Proteomes" id="UP000036867"/>
    </source>
</evidence>
<dbReference type="InterPro" id="IPR010298">
    <property type="entry name" value="YacP-like"/>
</dbReference>
<name>A0A0M0LBR4_9BACL</name>
<dbReference type="Pfam" id="PF05991">
    <property type="entry name" value="NYN_YacP"/>
    <property type="match status" value="1"/>
</dbReference>
<dbReference type="AlphaFoldDB" id="A0A0M0LBR4"/>
<comment type="caution">
    <text evidence="1">The sequence shown here is derived from an EMBL/GenBank/DDBJ whole genome shotgun (WGS) entry which is preliminary data.</text>
</comment>
<dbReference type="STRING" id="263475.AMD00_18550"/>
<organism evidence="1 2">
    <name type="scientific">Viridibacillus arvi</name>
    <dbReference type="NCBI Taxonomy" id="263475"/>
    <lineage>
        <taxon>Bacteria</taxon>
        <taxon>Bacillati</taxon>
        <taxon>Bacillota</taxon>
        <taxon>Bacilli</taxon>
        <taxon>Bacillales</taxon>
        <taxon>Caryophanaceae</taxon>
        <taxon>Viridibacillus</taxon>
    </lineage>
</organism>
<dbReference type="RefSeq" id="WP_053418584.1">
    <property type="nucleotide sequence ID" value="NZ_CP063302.1"/>
</dbReference>
<protein>
    <recommendedName>
        <fullName evidence="3">RNA-binding protein</fullName>
    </recommendedName>
</protein>
<dbReference type="PATRIC" id="fig|263475.3.peg.2551"/>
<dbReference type="GeneID" id="301138098"/>
<dbReference type="CDD" id="cd10912">
    <property type="entry name" value="PIN_YacP-like"/>
    <property type="match status" value="1"/>
</dbReference>
<evidence type="ECO:0008006" key="3">
    <source>
        <dbReference type="Google" id="ProtNLM"/>
    </source>
</evidence>
<evidence type="ECO:0000313" key="1">
    <source>
        <dbReference type="EMBL" id="KOO48479.1"/>
    </source>
</evidence>